<feature type="transmembrane region" description="Helical" evidence="1">
    <location>
        <begin position="26"/>
        <end position="44"/>
    </location>
</feature>
<keyword evidence="1" id="KW-1133">Transmembrane helix</keyword>
<gene>
    <name evidence="2" type="ORF">UFOPK3684_01263</name>
</gene>
<keyword evidence="1" id="KW-0812">Transmembrane</keyword>
<name>A0A6J7J0F3_9ZZZZ</name>
<reference evidence="2" key="1">
    <citation type="submission" date="2020-05" db="EMBL/GenBank/DDBJ databases">
        <authorList>
            <person name="Chiriac C."/>
            <person name="Salcher M."/>
            <person name="Ghai R."/>
            <person name="Kavagutti S V."/>
        </authorList>
    </citation>
    <scope>NUCLEOTIDE SEQUENCE</scope>
</reference>
<sequence>MARKVGLFKGVLLSPLIMLGSNFREYFTVAFSTVIEIFVLLWSMRSRIIRGTSLGIPAPIKT</sequence>
<protein>
    <submittedName>
        <fullName evidence="2">Unannotated protein</fullName>
    </submittedName>
</protein>
<proteinExistence type="predicted"/>
<evidence type="ECO:0000313" key="2">
    <source>
        <dbReference type="EMBL" id="CAB4936675.1"/>
    </source>
</evidence>
<organism evidence="2">
    <name type="scientific">freshwater metagenome</name>
    <dbReference type="NCBI Taxonomy" id="449393"/>
    <lineage>
        <taxon>unclassified sequences</taxon>
        <taxon>metagenomes</taxon>
        <taxon>ecological metagenomes</taxon>
    </lineage>
</organism>
<keyword evidence="1" id="KW-0472">Membrane</keyword>
<dbReference type="EMBL" id="CAFBMZ010000124">
    <property type="protein sequence ID" value="CAB4936675.1"/>
    <property type="molecule type" value="Genomic_DNA"/>
</dbReference>
<accession>A0A6J7J0F3</accession>
<dbReference type="AlphaFoldDB" id="A0A6J7J0F3"/>
<evidence type="ECO:0000256" key="1">
    <source>
        <dbReference type="SAM" id="Phobius"/>
    </source>
</evidence>